<dbReference type="PANTHER" id="PTHR43366">
    <property type="entry name" value="PYRUVATE SYNTHASE SUBUNIT PORC"/>
    <property type="match status" value="1"/>
</dbReference>
<proteinExistence type="predicted"/>
<keyword evidence="2" id="KW-0560">Oxidoreductase</keyword>
<organism evidence="5 6">
    <name type="scientific">Candidatus Iainarchaeum sp</name>
    <dbReference type="NCBI Taxonomy" id="3101447"/>
    <lineage>
        <taxon>Archaea</taxon>
        <taxon>Candidatus Iainarchaeota</taxon>
        <taxon>Candidatus Iainarchaeia</taxon>
        <taxon>Candidatus Iainarchaeales</taxon>
        <taxon>Candidatus Iainarchaeaceae</taxon>
        <taxon>Candidatus Iainarchaeum</taxon>
    </lineage>
</organism>
<evidence type="ECO:0000313" key="6">
    <source>
        <dbReference type="Proteomes" id="UP000677687"/>
    </source>
</evidence>
<protein>
    <recommendedName>
        <fullName evidence="1">pyruvate synthase</fullName>
        <ecNumber evidence="1">1.2.7.1</ecNumber>
    </recommendedName>
</protein>
<dbReference type="GO" id="GO:0019164">
    <property type="term" value="F:pyruvate synthase activity"/>
    <property type="evidence" value="ECO:0007669"/>
    <property type="project" value="UniProtKB-EC"/>
</dbReference>
<accession>A0A8T4KQB8</accession>
<dbReference type="NCBIfam" id="TIGR02175">
    <property type="entry name" value="PorC_KorC"/>
    <property type="match status" value="1"/>
</dbReference>
<dbReference type="Proteomes" id="UP000677687">
    <property type="component" value="Unassembled WGS sequence"/>
</dbReference>
<evidence type="ECO:0000313" key="5">
    <source>
        <dbReference type="EMBL" id="MBS3057213.1"/>
    </source>
</evidence>
<evidence type="ECO:0000259" key="4">
    <source>
        <dbReference type="Pfam" id="PF01558"/>
    </source>
</evidence>
<dbReference type="EC" id="1.2.7.1" evidence="1"/>
<reference evidence="5" key="1">
    <citation type="submission" date="2021-03" db="EMBL/GenBank/DDBJ databases">
        <authorList>
            <person name="Jaffe A."/>
        </authorList>
    </citation>
    <scope>NUCLEOTIDE SEQUENCE</scope>
    <source>
        <strain evidence="5">RIFCSPHIGHO2_01_FULL_AR10_44_11</strain>
    </source>
</reference>
<sequence>MKEIRIHGRGGQGAVTTSQLLAIAAFHDGKRAQAFPAFGVERRGAPVQAFTRISDGEIKTRQQVYEPDYVIVLDASLLASVDVADTAHTINVTKAALDVIGKPFVNTGIIGAFAGLTKELSLNALEKAIDERFEGKVEVAEKNKQVIRLLYSQCTELGKCKIKK</sequence>
<dbReference type="PANTHER" id="PTHR43366:SF1">
    <property type="entry name" value="PYRUVATE SYNTHASE SUBUNIT PORC"/>
    <property type="match status" value="1"/>
</dbReference>
<dbReference type="EMBL" id="JAGVWD010000015">
    <property type="protein sequence ID" value="MBS3057213.1"/>
    <property type="molecule type" value="Genomic_DNA"/>
</dbReference>
<name>A0A8T4KQB8_9ARCH</name>
<dbReference type="Gene3D" id="3.40.920.10">
    <property type="entry name" value="Pyruvate-ferredoxin oxidoreductase, PFOR, domain III"/>
    <property type="match status" value="2"/>
</dbReference>
<dbReference type="InterPro" id="IPR051626">
    <property type="entry name" value="Oxidoreductase_gamma_subunit"/>
</dbReference>
<dbReference type="InterPro" id="IPR011894">
    <property type="entry name" value="PorC_KorC"/>
</dbReference>
<comment type="catalytic activity">
    <reaction evidence="3">
        <text>2 oxidized [2Fe-2S]-[ferredoxin] + pyruvate + CoA = 2 reduced [2Fe-2S]-[ferredoxin] + acetyl-CoA + CO2 + H(+)</text>
        <dbReference type="Rhea" id="RHEA:12765"/>
        <dbReference type="Rhea" id="RHEA-COMP:10000"/>
        <dbReference type="Rhea" id="RHEA-COMP:10001"/>
        <dbReference type="ChEBI" id="CHEBI:15361"/>
        <dbReference type="ChEBI" id="CHEBI:15378"/>
        <dbReference type="ChEBI" id="CHEBI:16526"/>
        <dbReference type="ChEBI" id="CHEBI:33737"/>
        <dbReference type="ChEBI" id="CHEBI:33738"/>
        <dbReference type="ChEBI" id="CHEBI:57287"/>
        <dbReference type="ChEBI" id="CHEBI:57288"/>
        <dbReference type="EC" id="1.2.7.1"/>
    </reaction>
</comment>
<evidence type="ECO:0000256" key="1">
    <source>
        <dbReference type="ARBA" id="ARBA00012822"/>
    </source>
</evidence>
<evidence type="ECO:0000256" key="3">
    <source>
        <dbReference type="ARBA" id="ARBA00049357"/>
    </source>
</evidence>
<evidence type="ECO:0000256" key="2">
    <source>
        <dbReference type="ARBA" id="ARBA00023002"/>
    </source>
</evidence>
<dbReference type="InterPro" id="IPR002869">
    <property type="entry name" value="Pyrv_flavodox_OxRed_cen"/>
</dbReference>
<gene>
    <name evidence="5" type="ORF">J4415_01135</name>
</gene>
<comment type="caution">
    <text evidence="5">The sequence shown here is derived from an EMBL/GenBank/DDBJ whole genome shotgun (WGS) entry which is preliminary data.</text>
</comment>
<feature type="domain" description="Pyruvate/ketoisovalerate oxidoreductase catalytic" evidence="4">
    <location>
        <begin position="87"/>
        <end position="149"/>
    </location>
</feature>
<dbReference type="Pfam" id="PF01558">
    <property type="entry name" value="POR"/>
    <property type="match status" value="2"/>
</dbReference>
<dbReference type="InterPro" id="IPR019752">
    <property type="entry name" value="Pyrv/ketoisovalerate_OxRed_cat"/>
</dbReference>
<dbReference type="AlphaFoldDB" id="A0A8T4KQB8"/>
<reference evidence="5" key="2">
    <citation type="submission" date="2021-05" db="EMBL/GenBank/DDBJ databases">
        <title>Protein family content uncovers lineage relationships and bacterial pathway maintenance mechanisms in DPANN archaea.</title>
        <authorList>
            <person name="Castelle C.J."/>
            <person name="Meheust R."/>
            <person name="Jaffe A.L."/>
            <person name="Seitz K."/>
            <person name="Gong X."/>
            <person name="Baker B.J."/>
            <person name="Banfield J.F."/>
        </authorList>
    </citation>
    <scope>NUCLEOTIDE SEQUENCE</scope>
    <source>
        <strain evidence="5">RIFCSPHIGHO2_01_FULL_AR10_44_11</strain>
    </source>
</reference>
<dbReference type="SUPFAM" id="SSF53323">
    <property type="entry name" value="Pyruvate-ferredoxin oxidoreductase, PFOR, domain III"/>
    <property type="match status" value="1"/>
</dbReference>
<feature type="domain" description="Pyruvate/ketoisovalerate oxidoreductase catalytic" evidence="4">
    <location>
        <begin position="10"/>
        <end position="79"/>
    </location>
</feature>